<gene>
    <name evidence="1" type="ORF">K7432_011506</name>
</gene>
<protein>
    <submittedName>
        <fullName evidence="1">Uncharacterized protein</fullName>
    </submittedName>
</protein>
<name>A0ABR2VTT4_9FUNG</name>
<dbReference type="Gene3D" id="3.80.10.10">
    <property type="entry name" value="Ribonuclease Inhibitor"/>
    <property type="match status" value="1"/>
</dbReference>
<evidence type="ECO:0000313" key="2">
    <source>
        <dbReference type="Proteomes" id="UP001479436"/>
    </source>
</evidence>
<keyword evidence="2" id="KW-1185">Reference proteome</keyword>
<comment type="caution">
    <text evidence="1">The sequence shown here is derived from an EMBL/GenBank/DDBJ whole genome shotgun (WGS) entry which is preliminary data.</text>
</comment>
<dbReference type="SUPFAM" id="SSF52047">
    <property type="entry name" value="RNI-like"/>
    <property type="match status" value="1"/>
</dbReference>
<organism evidence="1 2">
    <name type="scientific">Basidiobolus ranarum</name>
    <dbReference type="NCBI Taxonomy" id="34480"/>
    <lineage>
        <taxon>Eukaryota</taxon>
        <taxon>Fungi</taxon>
        <taxon>Fungi incertae sedis</taxon>
        <taxon>Zoopagomycota</taxon>
        <taxon>Entomophthoromycotina</taxon>
        <taxon>Basidiobolomycetes</taxon>
        <taxon>Basidiobolales</taxon>
        <taxon>Basidiobolaceae</taxon>
        <taxon>Basidiobolus</taxon>
    </lineage>
</organism>
<reference evidence="1 2" key="1">
    <citation type="submission" date="2023-04" db="EMBL/GenBank/DDBJ databases">
        <title>Genome of Basidiobolus ranarum AG-B5.</title>
        <authorList>
            <person name="Stajich J.E."/>
            <person name="Carter-House D."/>
            <person name="Gryganskyi A."/>
        </authorList>
    </citation>
    <scope>NUCLEOTIDE SEQUENCE [LARGE SCALE GENOMIC DNA]</scope>
    <source>
        <strain evidence="1 2">AG-B5</strain>
    </source>
</reference>
<dbReference type="EMBL" id="JASJQH010007772">
    <property type="protein sequence ID" value="KAK9701907.1"/>
    <property type="molecule type" value="Genomic_DNA"/>
</dbReference>
<accession>A0ABR2VTT4</accession>
<dbReference type="Proteomes" id="UP001479436">
    <property type="component" value="Unassembled WGS sequence"/>
</dbReference>
<evidence type="ECO:0000313" key="1">
    <source>
        <dbReference type="EMBL" id="KAK9701907.1"/>
    </source>
</evidence>
<dbReference type="InterPro" id="IPR032675">
    <property type="entry name" value="LRR_dom_sf"/>
</dbReference>
<sequence>MECPEPLSICHTVNTLLQFHQKSVTRIKLSFYLFPLPNTTKNNLAIGELCQFVNMKRLELRGCPSANDISMRKVVETCSLSKVVFDKTSITHSTIETLAKYSGKQLKELRFGTNDQRLGNVIPMLATHCPNLQILEPLKS</sequence>
<proteinExistence type="predicted"/>